<reference evidence="4 5" key="2">
    <citation type="journal article" date="2012" name="Int. J. Syst. Evol. Microbiol.">
        <title>Magnetococcus marinus gen. nov., sp. nov., a marine, magnetotactic bacterium that represents a novel lineage (Magnetococcaceae fam. nov.; Magnetococcales ord. nov.) at the base of the Alphaproteobacteria.</title>
        <authorList>
            <person name="Bazylinski D.A."/>
            <person name="Williams T.J."/>
            <person name="Lefevre C.T."/>
            <person name="Berg R.J."/>
            <person name="Zhang C.L."/>
            <person name="Bowser S.S."/>
            <person name="Dean A.J."/>
            <person name="Beveridge T.J."/>
        </authorList>
    </citation>
    <scope>NUCLEOTIDE SEQUENCE [LARGE SCALE GENOMIC DNA]</scope>
    <source>
        <strain evidence="5">ATCC BAA-1437 / JCM 17883 / MC-1</strain>
    </source>
</reference>
<organism evidence="4 5">
    <name type="scientific">Magnetococcus marinus (strain ATCC BAA-1437 / JCM 17883 / MC-1)</name>
    <dbReference type="NCBI Taxonomy" id="156889"/>
    <lineage>
        <taxon>Bacteria</taxon>
        <taxon>Pseudomonadati</taxon>
        <taxon>Pseudomonadota</taxon>
        <taxon>Magnetococcia</taxon>
        <taxon>Magnetococcales</taxon>
        <taxon>Magnetococcaceae</taxon>
        <taxon>Magnetococcus</taxon>
    </lineage>
</organism>
<feature type="signal peptide" evidence="2">
    <location>
        <begin position="1"/>
        <end position="26"/>
    </location>
</feature>
<dbReference type="InterPro" id="IPR025392">
    <property type="entry name" value="DUF4124"/>
</dbReference>
<dbReference type="Pfam" id="PF13511">
    <property type="entry name" value="DUF4124"/>
    <property type="match status" value="1"/>
</dbReference>
<feature type="chain" id="PRO_5002626299" description="DUF4124 domain-containing protein" evidence="2">
    <location>
        <begin position="27"/>
        <end position="179"/>
    </location>
</feature>
<protein>
    <recommendedName>
        <fullName evidence="3">DUF4124 domain-containing protein</fullName>
    </recommendedName>
</protein>
<evidence type="ECO:0000313" key="4">
    <source>
        <dbReference type="EMBL" id="ABK42879.1"/>
    </source>
</evidence>
<dbReference type="EMBL" id="CP000471">
    <property type="protein sequence ID" value="ABK42879.1"/>
    <property type="molecule type" value="Genomic_DNA"/>
</dbReference>
<keyword evidence="5" id="KW-1185">Reference proteome</keyword>
<evidence type="ECO:0000256" key="2">
    <source>
        <dbReference type="SAM" id="SignalP"/>
    </source>
</evidence>
<gene>
    <name evidence="4" type="ordered locus">Mmc1_0353</name>
</gene>
<dbReference type="RefSeq" id="WP_011712049.1">
    <property type="nucleotide sequence ID" value="NC_008576.1"/>
</dbReference>
<name>A0L4I6_MAGMM</name>
<dbReference type="Proteomes" id="UP000002586">
    <property type="component" value="Chromosome"/>
</dbReference>
<sequence precursor="true">MIAKQKNRKIGWLVALLVFTPLLAQADIYSCRDAQGIITLRNSPCEKNEAVNSRTFTEPAVVHRREPKLRKRSPEERGEPPTYGSADAQLKAKQAVKKQMVQQLHDVGEQVMQEPEVLRSMLKFNADPHVRALLSDPFMVKALKEGDSRYLQNSYDYRMLLKSYPDAVPALKNLATNGQ</sequence>
<evidence type="ECO:0000259" key="3">
    <source>
        <dbReference type="Pfam" id="PF13511"/>
    </source>
</evidence>
<feature type="domain" description="DUF4124" evidence="3">
    <location>
        <begin position="15"/>
        <end position="52"/>
    </location>
</feature>
<proteinExistence type="predicted"/>
<keyword evidence="2" id="KW-0732">Signal</keyword>
<dbReference type="HOGENOM" id="CLU_1501752_0_0_5"/>
<evidence type="ECO:0000313" key="5">
    <source>
        <dbReference type="Proteomes" id="UP000002586"/>
    </source>
</evidence>
<feature type="region of interest" description="Disordered" evidence="1">
    <location>
        <begin position="60"/>
        <end position="87"/>
    </location>
</feature>
<reference evidence="5" key="1">
    <citation type="journal article" date="2009" name="Appl. Environ. Microbiol.">
        <title>Complete genome sequence of the chemolithoautotrophic marine magnetotactic coccus strain MC-1.</title>
        <authorList>
            <person name="Schubbe S."/>
            <person name="Williams T.J."/>
            <person name="Xie G."/>
            <person name="Kiss H.E."/>
            <person name="Brettin T.S."/>
            <person name="Martinez D."/>
            <person name="Ross C.A."/>
            <person name="Schuler D."/>
            <person name="Cox B.L."/>
            <person name="Nealson K.H."/>
            <person name="Bazylinski D.A."/>
        </authorList>
    </citation>
    <scope>NUCLEOTIDE SEQUENCE [LARGE SCALE GENOMIC DNA]</scope>
    <source>
        <strain evidence="5">ATCC BAA-1437 / JCM 17883 / MC-1</strain>
    </source>
</reference>
<dbReference type="AlphaFoldDB" id="A0L4I6"/>
<evidence type="ECO:0000256" key="1">
    <source>
        <dbReference type="SAM" id="MobiDB-lite"/>
    </source>
</evidence>
<accession>A0L4I6</accession>
<dbReference type="KEGG" id="mgm:Mmc1_0353"/>